<dbReference type="GO" id="GO:0016705">
    <property type="term" value="F:oxidoreductase activity, acting on paired donors, with incorporation or reduction of molecular oxygen"/>
    <property type="evidence" value="ECO:0007669"/>
    <property type="project" value="InterPro"/>
</dbReference>
<dbReference type="Proteomes" id="UP000218811">
    <property type="component" value="Unassembled WGS sequence"/>
</dbReference>
<evidence type="ECO:0000256" key="10">
    <source>
        <dbReference type="ARBA" id="ARBA00023033"/>
    </source>
</evidence>
<dbReference type="Pfam" id="PF00067">
    <property type="entry name" value="p450"/>
    <property type="match status" value="1"/>
</dbReference>
<accession>A0A2H3J4M2</accession>
<dbReference type="GO" id="GO:0004497">
    <property type="term" value="F:monooxygenase activity"/>
    <property type="evidence" value="ECO:0007669"/>
    <property type="project" value="UniProtKB-KW"/>
</dbReference>
<dbReference type="STRING" id="742152.A0A2H3J4M2"/>
<evidence type="ECO:0000313" key="12">
    <source>
        <dbReference type="EMBL" id="PCH36901.1"/>
    </source>
</evidence>
<dbReference type="GO" id="GO:0020037">
    <property type="term" value="F:heme binding"/>
    <property type="evidence" value="ECO:0007669"/>
    <property type="project" value="InterPro"/>
</dbReference>
<comment type="cofactor">
    <cofactor evidence="1">
        <name>heme</name>
        <dbReference type="ChEBI" id="CHEBI:30413"/>
    </cofactor>
</comment>
<evidence type="ECO:0000313" key="13">
    <source>
        <dbReference type="Proteomes" id="UP000218811"/>
    </source>
</evidence>
<evidence type="ECO:0000256" key="1">
    <source>
        <dbReference type="ARBA" id="ARBA00001971"/>
    </source>
</evidence>
<dbReference type="PANTHER" id="PTHR46300">
    <property type="entry name" value="P450, PUTATIVE (EUROFUNG)-RELATED-RELATED"/>
    <property type="match status" value="1"/>
</dbReference>
<evidence type="ECO:0000256" key="6">
    <source>
        <dbReference type="ARBA" id="ARBA00022723"/>
    </source>
</evidence>
<proteinExistence type="inferred from homology"/>
<evidence type="ECO:0000256" key="8">
    <source>
        <dbReference type="ARBA" id="ARBA00023002"/>
    </source>
</evidence>
<dbReference type="SUPFAM" id="SSF48264">
    <property type="entry name" value="Cytochrome P450"/>
    <property type="match status" value="1"/>
</dbReference>
<dbReference type="InterPro" id="IPR001128">
    <property type="entry name" value="Cyt_P450"/>
</dbReference>
<dbReference type="OrthoDB" id="2802867at2759"/>
<reference evidence="12 13" key="1">
    <citation type="journal article" date="2012" name="Science">
        <title>The Paleozoic origin of enzymatic lignin decomposition reconstructed from 31 fungal genomes.</title>
        <authorList>
            <person name="Floudas D."/>
            <person name="Binder M."/>
            <person name="Riley R."/>
            <person name="Barry K."/>
            <person name="Blanchette R.A."/>
            <person name="Henrissat B."/>
            <person name="Martinez A.T."/>
            <person name="Otillar R."/>
            <person name="Spatafora J.W."/>
            <person name="Yadav J.S."/>
            <person name="Aerts A."/>
            <person name="Benoit I."/>
            <person name="Boyd A."/>
            <person name="Carlson A."/>
            <person name="Copeland A."/>
            <person name="Coutinho P.M."/>
            <person name="de Vries R.P."/>
            <person name="Ferreira P."/>
            <person name="Findley K."/>
            <person name="Foster B."/>
            <person name="Gaskell J."/>
            <person name="Glotzer D."/>
            <person name="Gorecki P."/>
            <person name="Heitman J."/>
            <person name="Hesse C."/>
            <person name="Hori C."/>
            <person name="Igarashi K."/>
            <person name="Jurgens J.A."/>
            <person name="Kallen N."/>
            <person name="Kersten P."/>
            <person name="Kohler A."/>
            <person name="Kuees U."/>
            <person name="Kumar T.K.A."/>
            <person name="Kuo A."/>
            <person name="LaButti K."/>
            <person name="Larrondo L.F."/>
            <person name="Lindquist E."/>
            <person name="Ling A."/>
            <person name="Lombard V."/>
            <person name="Lucas S."/>
            <person name="Lundell T."/>
            <person name="Martin R."/>
            <person name="McLaughlin D.J."/>
            <person name="Morgenstern I."/>
            <person name="Morin E."/>
            <person name="Murat C."/>
            <person name="Nagy L.G."/>
            <person name="Nolan M."/>
            <person name="Ohm R.A."/>
            <person name="Patyshakuliyeva A."/>
            <person name="Rokas A."/>
            <person name="Ruiz-Duenas F.J."/>
            <person name="Sabat G."/>
            <person name="Salamov A."/>
            <person name="Samejima M."/>
            <person name="Schmutz J."/>
            <person name="Slot J.C."/>
            <person name="St John F."/>
            <person name="Stenlid J."/>
            <person name="Sun H."/>
            <person name="Sun S."/>
            <person name="Syed K."/>
            <person name="Tsang A."/>
            <person name="Wiebenga A."/>
            <person name="Young D."/>
            <person name="Pisabarro A."/>
            <person name="Eastwood D.C."/>
            <person name="Martin F."/>
            <person name="Cullen D."/>
            <person name="Grigoriev I.V."/>
            <person name="Hibbett D.S."/>
        </authorList>
    </citation>
    <scope>NUCLEOTIDE SEQUENCE [LARGE SCALE GENOMIC DNA]</scope>
    <source>
        <strain evidence="12 13">MD-104</strain>
    </source>
</reference>
<keyword evidence="9" id="KW-0408">Iron</keyword>
<dbReference type="GO" id="GO:0005506">
    <property type="term" value="F:iron ion binding"/>
    <property type="evidence" value="ECO:0007669"/>
    <property type="project" value="InterPro"/>
</dbReference>
<comment type="subcellular location">
    <subcellularLocation>
        <location evidence="2">Membrane</location>
        <topology evidence="2">Single-pass membrane protein</topology>
    </subcellularLocation>
</comment>
<organism evidence="12 13">
    <name type="scientific">Wolfiporia cocos (strain MD-104)</name>
    <name type="common">Brown rot fungus</name>
    <dbReference type="NCBI Taxonomy" id="742152"/>
    <lineage>
        <taxon>Eukaryota</taxon>
        <taxon>Fungi</taxon>
        <taxon>Dikarya</taxon>
        <taxon>Basidiomycota</taxon>
        <taxon>Agaricomycotina</taxon>
        <taxon>Agaricomycetes</taxon>
        <taxon>Polyporales</taxon>
        <taxon>Phaeolaceae</taxon>
        <taxon>Wolfiporia</taxon>
    </lineage>
</organism>
<sequence length="70" mass="7848">PPGPKPLPVIGNLSDIPSEAAWKVFKQWGNTYGDLTYFHTFGREVIVINSAAVAHELLDKRSAIYSYRPF</sequence>
<dbReference type="InterPro" id="IPR050364">
    <property type="entry name" value="Cytochrome_P450_fung"/>
</dbReference>
<keyword evidence="13" id="KW-1185">Reference proteome</keyword>
<dbReference type="InterPro" id="IPR036396">
    <property type="entry name" value="Cyt_P450_sf"/>
</dbReference>
<name>A0A2H3J4M2_WOLCO</name>
<keyword evidence="4" id="KW-0349">Heme</keyword>
<keyword evidence="6" id="KW-0479">Metal-binding</keyword>
<keyword evidence="8" id="KW-0560">Oxidoreductase</keyword>
<evidence type="ECO:0000256" key="9">
    <source>
        <dbReference type="ARBA" id="ARBA00023004"/>
    </source>
</evidence>
<evidence type="ECO:0000256" key="2">
    <source>
        <dbReference type="ARBA" id="ARBA00004167"/>
    </source>
</evidence>
<dbReference type="GO" id="GO:0016020">
    <property type="term" value="C:membrane"/>
    <property type="evidence" value="ECO:0007669"/>
    <property type="project" value="UniProtKB-SubCell"/>
</dbReference>
<evidence type="ECO:0008006" key="14">
    <source>
        <dbReference type="Google" id="ProtNLM"/>
    </source>
</evidence>
<protein>
    <recommendedName>
        <fullName evidence="14">Cytochrome P450</fullName>
    </recommendedName>
</protein>
<dbReference type="PANTHER" id="PTHR46300:SF7">
    <property type="entry name" value="P450, PUTATIVE (EUROFUNG)-RELATED"/>
    <property type="match status" value="1"/>
</dbReference>
<evidence type="ECO:0000256" key="11">
    <source>
        <dbReference type="ARBA" id="ARBA00023136"/>
    </source>
</evidence>
<keyword evidence="10" id="KW-0503">Monooxygenase</keyword>
<evidence type="ECO:0000256" key="5">
    <source>
        <dbReference type="ARBA" id="ARBA00022692"/>
    </source>
</evidence>
<evidence type="ECO:0000256" key="7">
    <source>
        <dbReference type="ARBA" id="ARBA00022989"/>
    </source>
</evidence>
<evidence type="ECO:0000256" key="4">
    <source>
        <dbReference type="ARBA" id="ARBA00022617"/>
    </source>
</evidence>
<dbReference type="AlphaFoldDB" id="A0A2H3J4M2"/>
<keyword evidence="5" id="KW-0812">Transmembrane</keyword>
<gene>
    <name evidence="12" type="ORF">WOLCODRAFT_37810</name>
</gene>
<feature type="non-terminal residue" evidence="12">
    <location>
        <position position="1"/>
    </location>
</feature>
<dbReference type="EMBL" id="KB467898">
    <property type="protein sequence ID" value="PCH36901.1"/>
    <property type="molecule type" value="Genomic_DNA"/>
</dbReference>
<feature type="non-terminal residue" evidence="12">
    <location>
        <position position="70"/>
    </location>
</feature>
<dbReference type="OMA" id="WITYSKW"/>
<keyword evidence="11" id="KW-0472">Membrane</keyword>
<evidence type="ECO:0000256" key="3">
    <source>
        <dbReference type="ARBA" id="ARBA00010617"/>
    </source>
</evidence>
<dbReference type="Gene3D" id="1.10.630.10">
    <property type="entry name" value="Cytochrome P450"/>
    <property type="match status" value="1"/>
</dbReference>
<keyword evidence="7" id="KW-1133">Transmembrane helix</keyword>
<comment type="similarity">
    <text evidence="3">Belongs to the cytochrome P450 family.</text>
</comment>